<evidence type="ECO:0000256" key="1">
    <source>
        <dbReference type="SAM" id="Phobius"/>
    </source>
</evidence>
<sequence length="54" mass="6201">MSATSWAPKLVLMRRTPSSKYLVFEAINLIDVLLNLHTSLVLIKPKDLTNWKAY</sequence>
<feature type="transmembrane region" description="Helical" evidence="1">
    <location>
        <begin position="21"/>
        <end position="43"/>
    </location>
</feature>
<dbReference type="AlphaFoldDB" id="A0A2P2P788"/>
<keyword evidence="1" id="KW-0472">Membrane</keyword>
<keyword evidence="1" id="KW-1133">Transmembrane helix</keyword>
<evidence type="ECO:0000313" key="2">
    <source>
        <dbReference type="EMBL" id="MBX50618.1"/>
    </source>
</evidence>
<organism evidence="2">
    <name type="scientific">Rhizophora mucronata</name>
    <name type="common">Asiatic mangrove</name>
    <dbReference type="NCBI Taxonomy" id="61149"/>
    <lineage>
        <taxon>Eukaryota</taxon>
        <taxon>Viridiplantae</taxon>
        <taxon>Streptophyta</taxon>
        <taxon>Embryophyta</taxon>
        <taxon>Tracheophyta</taxon>
        <taxon>Spermatophyta</taxon>
        <taxon>Magnoliopsida</taxon>
        <taxon>eudicotyledons</taxon>
        <taxon>Gunneridae</taxon>
        <taxon>Pentapetalae</taxon>
        <taxon>rosids</taxon>
        <taxon>fabids</taxon>
        <taxon>Malpighiales</taxon>
        <taxon>Rhizophoraceae</taxon>
        <taxon>Rhizophora</taxon>
    </lineage>
</organism>
<reference evidence="2" key="1">
    <citation type="submission" date="2018-02" db="EMBL/GenBank/DDBJ databases">
        <title>Rhizophora mucronata_Transcriptome.</title>
        <authorList>
            <person name="Meera S.P."/>
            <person name="Sreeshan A."/>
            <person name="Augustine A."/>
        </authorList>
    </citation>
    <scope>NUCLEOTIDE SEQUENCE</scope>
    <source>
        <tissue evidence="2">Leaf</tissue>
    </source>
</reference>
<keyword evidence="1" id="KW-0812">Transmembrane</keyword>
<proteinExistence type="predicted"/>
<dbReference type="EMBL" id="GGEC01070134">
    <property type="protein sequence ID" value="MBX50618.1"/>
    <property type="molecule type" value="Transcribed_RNA"/>
</dbReference>
<protein>
    <submittedName>
        <fullName evidence="2">Uncharacterized protein</fullName>
    </submittedName>
</protein>
<name>A0A2P2P788_RHIMU</name>
<accession>A0A2P2P788</accession>